<dbReference type="Gene3D" id="3.30.420.40">
    <property type="match status" value="2"/>
</dbReference>
<evidence type="ECO:0000259" key="2">
    <source>
        <dbReference type="Pfam" id="PF12802"/>
    </source>
</evidence>
<organism evidence="3 4">
    <name type="scientific">Cryobacterium lyxosi</name>
    <dbReference type="NCBI Taxonomy" id="1259228"/>
    <lineage>
        <taxon>Bacteria</taxon>
        <taxon>Bacillati</taxon>
        <taxon>Actinomycetota</taxon>
        <taxon>Actinomycetes</taxon>
        <taxon>Micrococcales</taxon>
        <taxon>Microbacteriaceae</taxon>
        <taxon>Cryobacterium</taxon>
    </lineage>
</organism>
<dbReference type="Pfam" id="PF12802">
    <property type="entry name" value="MarR_2"/>
    <property type="match status" value="1"/>
</dbReference>
<dbReference type="InterPro" id="IPR036390">
    <property type="entry name" value="WH_DNA-bd_sf"/>
</dbReference>
<dbReference type="InterPro" id="IPR036388">
    <property type="entry name" value="WH-like_DNA-bd_sf"/>
</dbReference>
<name>A0A4R8ZGF2_9MICO</name>
<keyword evidence="4" id="KW-1185">Reference proteome</keyword>
<feature type="domain" description="HTH marR-type" evidence="2">
    <location>
        <begin position="17"/>
        <end position="63"/>
    </location>
</feature>
<proteinExistence type="inferred from homology"/>
<dbReference type="OrthoDB" id="5174513at2"/>
<comment type="caution">
    <text evidence="3">The sequence shown here is derived from an EMBL/GenBank/DDBJ whole genome shotgun (WGS) entry which is preliminary data.</text>
</comment>
<comment type="similarity">
    <text evidence="1">Belongs to the ROK (NagC/XylR) family.</text>
</comment>
<dbReference type="AlphaFoldDB" id="A0A4R8ZGF2"/>
<dbReference type="PANTHER" id="PTHR18964">
    <property type="entry name" value="ROK (REPRESSOR, ORF, KINASE) FAMILY"/>
    <property type="match status" value="1"/>
</dbReference>
<dbReference type="Proteomes" id="UP000298424">
    <property type="component" value="Unassembled WGS sequence"/>
</dbReference>
<dbReference type="GO" id="GO:0003700">
    <property type="term" value="F:DNA-binding transcription factor activity"/>
    <property type="evidence" value="ECO:0007669"/>
    <property type="project" value="InterPro"/>
</dbReference>
<dbReference type="SUPFAM" id="SSF53067">
    <property type="entry name" value="Actin-like ATPase domain"/>
    <property type="match status" value="1"/>
</dbReference>
<protein>
    <submittedName>
        <fullName evidence="3">ROK family transcriptional regulator</fullName>
    </submittedName>
</protein>
<dbReference type="InterPro" id="IPR000835">
    <property type="entry name" value="HTH_MarR-typ"/>
</dbReference>
<sequence>MQGNNHDDVRRHNLSIILRLVHRGGAASRAQLTRLTGLNRSTIGALVAELVERGLVEERTPDPTKLAGRPSPIVAASDRVVAIAVNPEIDAITVGVVALSGVVHRSIRFATPTTPTVAEAVAITASIVTDLRREFGEYSIIGMGVAVPGLVRAHDGLVRNAPHLGWVDEPLCDLLAEVTGLPVVAANDASLGVTAERYFGAGQGMTDLIYLNGGSSGIGGGLVVGGVAAGGRAGYAGEFGHTRVSAGCRTDSAGIAGTLEAEVTRGALLDVLGLPAGETDADDLEGALLASTAPAVRAEVNRQVDFLAVALAGAVNILNPELIVLGGFLAALYVVDPGRLTRAVAALTLGTAFDEVQIAPALLGSNLLLIGAAELAFETLLLDPQSESGNSSGLSPLSVRAAGSATAAVSPEIAPPAAIQPL</sequence>
<gene>
    <name evidence="3" type="ORF">E3T27_06625</name>
</gene>
<dbReference type="PANTHER" id="PTHR18964:SF149">
    <property type="entry name" value="BIFUNCTIONAL UDP-N-ACETYLGLUCOSAMINE 2-EPIMERASE_N-ACETYLMANNOSAMINE KINASE"/>
    <property type="match status" value="1"/>
</dbReference>
<dbReference type="RefSeq" id="WP_134572164.1">
    <property type="nucleotide sequence ID" value="NZ_SOGT01000008.1"/>
</dbReference>
<evidence type="ECO:0000313" key="4">
    <source>
        <dbReference type="Proteomes" id="UP000298424"/>
    </source>
</evidence>
<reference evidence="3 4" key="1">
    <citation type="submission" date="2019-03" db="EMBL/GenBank/DDBJ databases">
        <title>Genomics of glacier-inhabiting Cryobacterium strains.</title>
        <authorList>
            <person name="Liu Q."/>
            <person name="Xin Y.-H."/>
        </authorList>
    </citation>
    <scope>NUCLEOTIDE SEQUENCE [LARGE SCALE GENOMIC DNA]</scope>
    <source>
        <strain evidence="3 4">TMT1-1</strain>
    </source>
</reference>
<accession>A0A4R8ZGF2</accession>
<dbReference type="SUPFAM" id="SSF46785">
    <property type="entry name" value="Winged helix' DNA-binding domain"/>
    <property type="match status" value="1"/>
</dbReference>
<dbReference type="InterPro" id="IPR000600">
    <property type="entry name" value="ROK"/>
</dbReference>
<dbReference type="InterPro" id="IPR043129">
    <property type="entry name" value="ATPase_NBD"/>
</dbReference>
<dbReference type="Pfam" id="PF00480">
    <property type="entry name" value="ROK"/>
    <property type="match status" value="1"/>
</dbReference>
<evidence type="ECO:0000256" key="1">
    <source>
        <dbReference type="ARBA" id="ARBA00006479"/>
    </source>
</evidence>
<dbReference type="Gene3D" id="1.10.10.10">
    <property type="entry name" value="Winged helix-like DNA-binding domain superfamily/Winged helix DNA-binding domain"/>
    <property type="match status" value="1"/>
</dbReference>
<dbReference type="EMBL" id="SOGT01000008">
    <property type="protein sequence ID" value="TFD26691.1"/>
    <property type="molecule type" value="Genomic_DNA"/>
</dbReference>
<evidence type="ECO:0000313" key="3">
    <source>
        <dbReference type="EMBL" id="TFD26691.1"/>
    </source>
</evidence>